<evidence type="ECO:0000256" key="1">
    <source>
        <dbReference type="ARBA" id="ARBA00023242"/>
    </source>
</evidence>
<proteinExistence type="predicted"/>
<evidence type="ECO:0000313" key="3">
    <source>
        <dbReference type="Ensembl" id="ENSCSRP00000025541.1"/>
    </source>
</evidence>
<protein>
    <recommendedName>
        <fullName evidence="2">PIF1/LRR1 pleckstrin homology domain-containing protein</fullName>
    </recommendedName>
</protein>
<keyword evidence="4" id="KW-1185">Reference proteome</keyword>
<feature type="domain" description="PIF1/LRR1 pleckstrin homology" evidence="2">
    <location>
        <begin position="1"/>
        <end position="41"/>
    </location>
</feature>
<accession>A0A8C3T9T3</accession>
<reference evidence="3" key="1">
    <citation type="submission" date="2025-08" db="UniProtKB">
        <authorList>
            <consortium name="Ensembl"/>
        </authorList>
    </citation>
    <scope>IDENTIFICATION</scope>
</reference>
<keyword evidence="1" id="KW-0539">Nucleus</keyword>
<dbReference type="Ensembl" id="ENSCSRT00000026619.1">
    <property type="protein sequence ID" value="ENSCSRP00000025541.1"/>
    <property type="gene ID" value="ENSCSRG00000019091.1"/>
</dbReference>
<reference evidence="3" key="2">
    <citation type="submission" date="2025-09" db="UniProtKB">
        <authorList>
            <consortium name="Ensembl"/>
        </authorList>
    </citation>
    <scope>IDENTIFICATION</scope>
</reference>
<dbReference type="AlphaFoldDB" id="A0A8C3T9T3"/>
<organism evidence="3 4">
    <name type="scientific">Chelydra serpentina</name>
    <name type="common">Snapping turtle</name>
    <name type="synonym">Testudo serpentina</name>
    <dbReference type="NCBI Taxonomy" id="8475"/>
    <lineage>
        <taxon>Eukaryota</taxon>
        <taxon>Metazoa</taxon>
        <taxon>Chordata</taxon>
        <taxon>Craniata</taxon>
        <taxon>Vertebrata</taxon>
        <taxon>Euteleostomi</taxon>
        <taxon>Archelosauria</taxon>
        <taxon>Testudinata</taxon>
        <taxon>Testudines</taxon>
        <taxon>Cryptodira</taxon>
        <taxon>Durocryptodira</taxon>
        <taxon>Americhelydia</taxon>
        <taxon>Chelydroidea</taxon>
        <taxon>Chelydridae</taxon>
        <taxon>Chelydra</taxon>
    </lineage>
</organism>
<dbReference type="Proteomes" id="UP000694403">
    <property type="component" value="Unplaced"/>
</dbReference>
<sequence length="79" mass="8503">MRLQCEVEVRSRLLPTCGLRGRAKGARALLSLGRQPGRAEQPVQAGETACLQNKQMETNHSIPLAFGILAILGVHNNGV</sequence>
<name>A0A8C3T9T3_CHESE</name>
<evidence type="ECO:0000313" key="4">
    <source>
        <dbReference type="Proteomes" id="UP000694403"/>
    </source>
</evidence>
<evidence type="ECO:0000259" key="2">
    <source>
        <dbReference type="Pfam" id="PF25344"/>
    </source>
</evidence>
<dbReference type="Pfam" id="PF25344">
    <property type="entry name" value="PH_LRR1"/>
    <property type="match status" value="1"/>
</dbReference>
<dbReference type="InterPro" id="IPR057437">
    <property type="entry name" value="PIF1/LRR1_PH"/>
</dbReference>